<evidence type="ECO:0000313" key="3">
    <source>
        <dbReference type="Proteomes" id="UP000006038"/>
    </source>
</evidence>
<reference evidence="2" key="1">
    <citation type="submission" date="2013-04" db="UniProtKB">
        <authorList>
            <consortium name="EnsemblPlants"/>
        </authorList>
    </citation>
    <scope>IDENTIFICATION</scope>
</reference>
<keyword evidence="1" id="KW-0472">Membrane</keyword>
<dbReference type="EnsemblPlants" id="OB02G40760.1">
    <property type="protein sequence ID" value="OB02G40760.1"/>
    <property type="gene ID" value="OB02G40760"/>
</dbReference>
<protein>
    <submittedName>
        <fullName evidence="2">Uncharacterized protein</fullName>
    </submittedName>
</protein>
<name>J3LHF9_ORYBR</name>
<keyword evidence="1" id="KW-0812">Transmembrane</keyword>
<organism evidence="2">
    <name type="scientific">Oryza brachyantha</name>
    <name type="common">malo sina</name>
    <dbReference type="NCBI Taxonomy" id="4533"/>
    <lineage>
        <taxon>Eukaryota</taxon>
        <taxon>Viridiplantae</taxon>
        <taxon>Streptophyta</taxon>
        <taxon>Embryophyta</taxon>
        <taxon>Tracheophyta</taxon>
        <taxon>Spermatophyta</taxon>
        <taxon>Magnoliopsida</taxon>
        <taxon>Liliopsida</taxon>
        <taxon>Poales</taxon>
        <taxon>Poaceae</taxon>
        <taxon>BOP clade</taxon>
        <taxon>Oryzoideae</taxon>
        <taxon>Oryzeae</taxon>
        <taxon>Oryzinae</taxon>
        <taxon>Oryza</taxon>
    </lineage>
</organism>
<dbReference type="AlphaFoldDB" id="J3LHF9"/>
<dbReference type="Gramene" id="OB02G40760.1">
    <property type="protein sequence ID" value="OB02G40760.1"/>
    <property type="gene ID" value="OB02G40760"/>
</dbReference>
<evidence type="ECO:0000313" key="2">
    <source>
        <dbReference type="EnsemblPlants" id="OB02G40760.1"/>
    </source>
</evidence>
<proteinExistence type="predicted"/>
<evidence type="ECO:0000256" key="1">
    <source>
        <dbReference type="SAM" id="Phobius"/>
    </source>
</evidence>
<keyword evidence="1" id="KW-1133">Transmembrane helix</keyword>
<accession>J3LHF9</accession>
<dbReference type="HOGENOM" id="CLU_2458373_0_0_1"/>
<dbReference type="Proteomes" id="UP000006038">
    <property type="component" value="Unassembled WGS sequence"/>
</dbReference>
<keyword evidence="3" id="KW-1185">Reference proteome</keyword>
<sequence>MCINLAKQYKNTYFRTSLVSISNLLILAGMLPQGTLILPVESEFSCQCVHSNYQTLLPSWEISSTACDVKCHFVFSPKLGMKNFHMAWW</sequence>
<feature type="transmembrane region" description="Helical" evidence="1">
    <location>
        <begin position="12"/>
        <end position="31"/>
    </location>
</feature>